<protein>
    <submittedName>
        <fullName evidence="2">Uncharacterized protein</fullName>
    </submittedName>
</protein>
<reference evidence="2 3" key="1">
    <citation type="submission" date="2015-01" db="EMBL/GenBank/DDBJ databases">
        <title>The Genome Sequence of Capronia semiimmersa CBS27337.</title>
        <authorList>
            <consortium name="The Broad Institute Genomics Platform"/>
            <person name="Cuomo C."/>
            <person name="de Hoog S."/>
            <person name="Gorbushina A."/>
            <person name="Stielow B."/>
            <person name="Teixiera M."/>
            <person name="Abouelleil A."/>
            <person name="Chapman S.B."/>
            <person name="Priest M."/>
            <person name="Young S.K."/>
            <person name="Wortman J."/>
            <person name="Nusbaum C."/>
            <person name="Birren B."/>
        </authorList>
    </citation>
    <scope>NUCLEOTIDE SEQUENCE [LARGE SCALE GENOMIC DNA]</scope>
    <source>
        <strain evidence="2 3">CBS 27337</strain>
    </source>
</reference>
<proteinExistence type="predicted"/>
<sequence>MAPLSLLAEQSGSKQFRTAQKTTRQISEEIRDELLRTFLDDDPAFIGLVQRLGCYGDDGRPSPAENKPEEDPSQRHHQQECEPERAEISHSSENTLRLRQQCELLGMLPHKIELAQTVFEEVFNPPMMACNFGEEHNAGIAASIWYCFEPKSKLDIYGVCRSLDVAWARFQMAHDKVGQSFVKLKNRFYKRRLYARARASGRMGDSDIDSRLTKEICGRDVTGELRAEVFALNLLA</sequence>
<accession>A0A0D2FJ41</accession>
<name>A0A0D2FJ41_9EURO</name>
<evidence type="ECO:0000313" key="2">
    <source>
        <dbReference type="EMBL" id="KIW68063.1"/>
    </source>
</evidence>
<evidence type="ECO:0000313" key="3">
    <source>
        <dbReference type="Proteomes" id="UP000054266"/>
    </source>
</evidence>
<feature type="region of interest" description="Disordered" evidence="1">
    <location>
        <begin position="1"/>
        <end position="24"/>
    </location>
</feature>
<dbReference type="HOGENOM" id="CLU_1343108_0_0_1"/>
<dbReference type="Proteomes" id="UP000054266">
    <property type="component" value="Unassembled WGS sequence"/>
</dbReference>
<feature type="compositionally biased region" description="Polar residues" evidence="1">
    <location>
        <begin position="8"/>
        <end position="24"/>
    </location>
</feature>
<dbReference type="EMBL" id="KN846958">
    <property type="protein sequence ID" value="KIW68063.1"/>
    <property type="molecule type" value="Genomic_DNA"/>
</dbReference>
<keyword evidence="3" id="KW-1185">Reference proteome</keyword>
<feature type="region of interest" description="Disordered" evidence="1">
    <location>
        <begin position="57"/>
        <end position="92"/>
    </location>
</feature>
<gene>
    <name evidence="2" type="ORF">PV04_04032</name>
</gene>
<feature type="compositionally biased region" description="Basic and acidic residues" evidence="1">
    <location>
        <begin position="66"/>
        <end position="90"/>
    </location>
</feature>
<evidence type="ECO:0000256" key="1">
    <source>
        <dbReference type="SAM" id="MobiDB-lite"/>
    </source>
</evidence>
<organism evidence="2 3">
    <name type="scientific">Phialophora macrospora</name>
    <dbReference type="NCBI Taxonomy" id="1851006"/>
    <lineage>
        <taxon>Eukaryota</taxon>
        <taxon>Fungi</taxon>
        <taxon>Dikarya</taxon>
        <taxon>Ascomycota</taxon>
        <taxon>Pezizomycotina</taxon>
        <taxon>Eurotiomycetes</taxon>
        <taxon>Chaetothyriomycetidae</taxon>
        <taxon>Chaetothyriales</taxon>
        <taxon>Herpotrichiellaceae</taxon>
        <taxon>Phialophora</taxon>
    </lineage>
</organism>
<dbReference type="AlphaFoldDB" id="A0A0D2FJ41"/>